<comment type="catalytic activity">
    <reaction evidence="10">
        <text>ITP + H2O = IMP + diphosphate + H(+)</text>
        <dbReference type="Rhea" id="RHEA:29399"/>
        <dbReference type="ChEBI" id="CHEBI:15377"/>
        <dbReference type="ChEBI" id="CHEBI:15378"/>
        <dbReference type="ChEBI" id="CHEBI:33019"/>
        <dbReference type="ChEBI" id="CHEBI:58053"/>
        <dbReference type="ChEBI" id="CHEBI:61402"/>
        <dbReference type="EC" id="3.6.1.66"/>
    </reaction>
</comment>
<evidence type="ECO:0000256" key="5">
    <source>
        <dbReference type="ARBA" id="ARBA00022801"/>
    </source>
</evidence>
<dbReference type="GO" id="GO:0000166">
    <property type="term" value="F:nucleotide binding"/>
    <property type="evidence" value="ECO:0007669"/>
    <property type="project" value="UniProtKB-KW"/>
</dbReference>
<evidence type="ECO:0000256" key="1">
    <source>
        <dbReference type="ARBA" id="ARBA00008023"/>
    </source>
</evidence>
<evidence type="ECO:0000256" key="7">
    <source>
        <dbReference type="ARBA" id="ARBA00023080"/>
    </source>
</evidence>
<feature type="binding site" evidence="10">
    <location>
        <position position="68"/>
    </location>
    <ligand>
        <name>Mg(2+)</name>
        <dbReference type="ChEBI" id="CHEBI:18420"/>
    </ligand>
</feature>
<dbReference type="NCBIfam" id="TIGR00042">
    <property type="entry name" value="RdgB/HAM1 family non-canonical purine NTP pyrophosphatase"/>
    <property type="match status" value="1"/>
</dbReference>
<dbReference type="AlphaFoldDB" id="A0A9X2CTP0"/>
<reference evidence="12" key="1">
    <citation type="submission" date="2022-02" db="EMBL/GenBank/DDBJ databases">
        <title>Halalkalibacter sp. nov. isolated from Lonar Lake, India.</title>
        <authorList>
            <person name="Joshi A."/>
            <person name="Thite S."/>
            <person name="Lodha T."/>
        </authorList>
    </citation>
    <scope>NUCLEOTIDE SEQUENCE</scope>
    <source>
        <strain evidence="12">MEB205</strain>
    </source>
</reference>
<comment type="caution">
    <text evidence="12">The sequence shown here is derived from an EMBL/GenBank/DDBJ whole genome shotgun (WGS) entry which is preliminary data.</text>
</comment>
<evidence type="ECO:0000256" key="11">
    <source>
        <dbReference type="RuleBase" id="RU003781"/>
    </source>
</evidence>
<gene>
    <name evidence="12" type="ORF">MF646_13105</name>
</gene>
<evidence type="ECO:0000256" key="3">
    <source>
        <dbReference type="ARBA" id="ARBA00022723"/>
    </source>
</evidence>
<sequence length="196" mass="21863">MKEIVIATQNKGKIAEFKQLFEGLEVRSLLDYPTIPDIVEDGMTFAENAAKKAETLATYLNRMVIADDSGLQVDALDGRPGVYSARYAGPSKNDIDNMEKVLRELKDIPSEDRTARFICLIAVASPNQETKIYEGTCEGIISNEARGTNGFGYDPIFYVPDLEKTMAQLTAEEKNKRSHRANALKQLLAHKEEWSS</sequence>
<keyword evidence="13" id="KW-1185">Reference proteome</keyword>
<dbReference type="InterPro" id="IPR029001">
    <property type="entry name" value="ITPase-like_fam"/>
</dbReference>
<feature type="binding site" evidence="10">
    <location>
        <begin position="8"/>
        <end position="13"/>
    </location>
    <ligand>
        <name>substrate</name>
    </ligand>
</feature>
<dbReference type="GO" id="GO:0036222">
    <property type="term" value="F:XTP diphosphatase activity"/>
    <property type="evidence" value="ECO:0007669"/>
    <property type="project" value="UniProtKB-UniRule"/>
</dbReference>
<protein>
    <recommendedName>
        <fullName evidence="10">dITP/XTP pyrophosphatase</fullName>
        <ecNumber evidence="10">3.6.1.66</ecNumber>
    </recommendedName>
    <alternativeName>
        <fullName evidence="10">Non-canonical purine NTP pyrophosphatase</fullName>
    </alternativeName>
    <alternativeName>
        <fullName evidence="10">Non-standard purine NTP pyrophosphatase</fullName>
    </alternativeName>
    <alternativeName>
        <fullName evidence="10">Nucleoside-triphosphate diphosphatase</fullName>
    </alternativeName>
    <alternativeName>
        <fullName evidence="10">Nucleoside-triphosphate pyrophosphatase</fullName>
        <shortName evidence="10">NTPase</shortName>
    </alternativeName>
</protein>
<organism evidence="12 13">
    <name type="scientific">Halalkalibacter alkaliphilus</name>
    <dbReference type="NCBI Taxonomy" id="2917993"/>
    <lineage>
        <taxon>Bacteria</taxon>
        <taxon>Bacillati</taxon>
        <taxon>Bacillota</taxon>
        <taxon>Bacilli</taxon>
        <taxon>Bacillales</taxon>
        <taxon>Bacillaceae</taxon>
        <taxon>Halalkalibacter</taxon>
    </lineage>
</organism>
<comment type="subunit">
    <text evidence="2 10">Homodimer.</text>
</comment>
<dbReference type="InterPro" id="IPR002637">
    <property type="entry name" value="RdgB/HAM1"/>
</dbReference>
<dbReference type="GO" id="GO:0005829">
    <property type="term" value="C:cytosol"/>
    <property type="evidence" value="ECO:0007669"/>
    <property type="project" value="TreeGrafter"/>
</dbReference>
<keyword evidence="6 10" id="KW-0460">Magnesium</keyword>
<evidence type="ECO:0000256" key="10">
    <source>
        <dbReference type="HAMAP-Rule" id="MF_01405"/>
    </source>
</evidence>
<dbReference type="FunFam" id="3.90.950.10:FF:000001">
    <property type="entry name" value="dITP/XTP pyrophosphatase"/>
    <property type="match status" value="1"/>
</dbReference>
<dbReference type="SUPFAM" id="SSF52972">
    <property type="entry name" value="ITPase-like"/>
    <property type="match status" value="1"/>
</dbReference>
<dbReference type="HAMAP" id="MF_01405">
    <property type="entry name" value="Non_canon_purine_NTPase"/>
    <property type="match status" value="1"/>
</dbReference>
<accession>A0A9X2CTP0</accession>
<dbReference type="GO" id="GO:0009117">
    <property type="term" value="P:nucleotide metabolic process"/>
    <property type="evidence" value="ECO:0007669"/>
    <property type="project" value="UniProtKB-KW"/>
</dbReference>
<evidence type="ECO:0000256" key="2">
    <source>
        <dbReference type="ARBA" id="ARBA00011738"/>
    </source>
</evidence>
<dbReference type="PANTHER" id="PTHR11067:SF9">
    <property type="entry name" value="INOSINE TRIPHOSPHATE PYROPHOSPHATASE"/>
    <property type="match status" value="1"/>
</dbReference>
<dbReference type="Gene3D" id="3.90.950.10">
    <property type="match status" value="1"/>
</dbReference>
<evidence type="ECO:0000256" key="6">
    <source>
        <dbReference type="ARBA" id="ARBA00022842"/>
    </source>
</evidence>
<feature type="binding site" evidence="10">
    <location>
        <begin position="151"/>
        <end position="154"/>
    </location>
    <ligand>
        <name>substrate</name>
    </ligand>
</feature>
<comment type="similarity">
    <text evidence="1 10 11">Belongs to the HAM1 NTPase family.</text>
</comment>
<dbReference type="GO" id="GO:0035870">
    <property type="term" value="F:dITP diphosphatase activity"/>
    <property type="evidence" value="ECO:0007669"/>
    <property type="project" value="UniProtKB-UniRule"/>
</dbReference>
<comment type="caution">
    <text evidence="10">Lacks conserved residue(s) required for the propagation of feature annotation.</text>
</comment>
<evidence type="ECO:0000256" key="9">
    <source>
        <dbReference type="ARBA" id="ARBA00052017"/>
    </source>
</evidence>
<dbReference type="InterPro" id="IPR020922">
    <property type="entry name" value="dITP/XTP_pyrophosphatase"/>
</dbReference>
<dbReference type="EMBL" id="JAKRYL010000013">
    <property type="protein sequence ID" value="MCL7748062.1"/>
    <property type="molecule type" value="Genomic_DNA"/>
</dbReference>
<comment type="catalytic activity">
    <reaction evidence="9 10">
        <text>XTP + H2O = XMP + diphosphate + H(+)</text>
        <dbReference type="Rhea" id="RHEA:28610"/>
        <dbReference type="ChEBI" id="CHEBI:15377"/>
        <dbReference type="ChEBI" id="CHEBI:15378"/>
        <dbReference type="ChEBI" id="CHEBI:33019"/>
        <dbReference type="ChEBI" id="CHEBI:57464"/>
        <dbReference type="ChEBI" id="CHEBI:61314"/>
        <dbReference type="EC" id="3.6.1.66"/>
    </reaction>
</comment>
<feature type="binding site" evidence="10">
    <location>
        <position position="69"/>
    </location>
    <ligand>
        <name>substrate</name>
    </ligand>
</feature>
<evidence type="ECO:0000313" key="12">
    <source>
        <dbReference type="EMBL" id="MCL7748062.1"/>
    </source>
</evidence>
<dbReference type="GO" id="GO:0017111">
    <property type="term" value="F:ribonucleoside triphosphate phosphatase activity"/>
    <property type="evidence" value="ECO:0007669"/>
    <property type="project" value="InterPro"/>
</dbReference>
<evidence type="ECO:0000256" key="4">
    <source>
        <dbReference type="ARBA" id="ARBA00022741"/>
    </source>
</evidence>
<comment type="catalytic activity">
    <reaction evidence="8 10">
        <text>dITP + H2O = dIMP + diphosphate + H(+)</text>
        <dbReference type="Rhea" id="RHEA:28342"/>
        <dbReference type="ChEBI" id="CHEBI:15377"/>
        <dbReference type="ChEBI" id="CHEBI:15378"/>
        <dbReference type="ChEBI" id="CHEBI:33019"/>
        <dbReference type="ChEBI" id="CHEBI:61194"/>
        <dbReference type="ChEBI" id="CHEBI:61382"/>
        <dbReference type="EC" id="3.6.1.66"/>
    </reaction>
</comment>
<keyword evidence="4 10" id="KW-0547">Nucleotide-binding</keyword>
<dbReference type="Pfam" id="PF01725">
    <property type="entry name" value="Ham1p_like"/>
    <property type="match status" value="1"/>
</dbReference>
<keyword evidence="7 10" id="KW-0546">Nucleotide metabolism</keyword>
<keyword evidence="3 10" id="KW-0479">Metal-binding</keyword>
<evidence type="ECO:0000256" key="8">
    <source>
        <dbReference type="ARBA" id="ARBA00051875"/>
    </source>
</evidence>
<dbReference type="GO" id="GO:0036220">
    <property type="term" value="F:ITP diphosphatase activity"/>
    <property type="evidence" value="ECO:0007669"/>
    <property type="project" value="UniProtKB-UniRule"/>
</dbReference>
<comment type="function">
    <text evidence="10">Pyrophosphatase that catalyzes the hydrolysis of nucleoside triphosphates to their monophosphate derivatives, with a high preference for the non-canonical purine nucleotides XTP (xanthosine triphosphate), dITP (deoxyinosine triphosphate) and ITP. Seems to function as a house-cleaning enzyme that removes non-canonical purine nucleotides from the nucleotide pool, thus preventing their incorporation into DNA/RNA and avoiding chromosomal lesions.</text>
</comment>
<dbReference type="GO" id="GO:0009146">
    <property type="term" value="P:purine nucleoside triphosphate catabolic process"/>
    <property type="evidence" value="ECO:0007669"/>
    <property type="project" value="UniProtKB-UniRule"/>
</dbReference>
<feature type="active site" description="Proton acceptor" evidence="10">
    <location>
        <position position="68"/>
    </location>
</feature>
<dbReference type="GO" id="GO:0046872">
    <property type="term" value="F:metal ion binding"/>
    <property type="evidence" value="ECO:0007669"/>
    <property type="project" value="UniProtKB-KW"/>
</dbReference>
<dbReference type="CDD" id="cd00515">
    <property type="entry name" value="HAM1"/>
    <property type="match status" value="1"/>
</dbReference>
<comment type="cofactor">
    <cofactor evidence="10">
        <name>Mg(2+)</name>
        <dbReference type="ChEBI" id="CHEBI:18420"/>
    </cofactor>
    <text evidence="10">Binds 1 Mg(2+) ion per subunit.</text>
</comment>
<name>A0A9X2CTP0_9BACI</name>
<feature type="binding site" evidence="10">
    <location>
        <position position="174"/>
    </location>
    <ligand>
        <name>substrate</name>
    </ligand>
</feature>
<keyword evidence="5 10" id="KW-0378">Hydrolase</keyword>
<dbReference type="EC" id="3.6.1.66" evidence="10"/>
<dbReference type="PANTHER" id="PTHR11067">
    <property type="entry name" value="INOSINE TRIPHOSPHATE PYROPHOSPHATASE/HAM1 PROTEIN"/>
    <property type="match status" value="1"/>
</dbReference>
<dbReference type="RefSeq" id="WP_250096956.1">
    <property type="nucleotide sequence ID" value="NZ_JAKRYL010000013.1"/>
</dbReference>
<dbReference type="Proteomes" id="UP001139150">
    <property type="component" value="Unassembled WGS sequence"/>
</dbReference>
<proteinExistence type="inferred from homology"/>
<evidence type="ECO:0000313" key="13">
    <source>
        <dbReference type="Proteomes" id="UP001139150"/>
    </source>
</evidence>
<dbReference type="NCBIfam" id="NF011397">
    <property type="entry name" value="PRK14822.1"/>
    <property type="match status" value="1"/>
</dbReference>
<feature type="binding site" evidence="10">
    <location>
        <begin position="179"/>
        <end position="180"/>
    </location>
    <ligand>
        <name>substrate</name>
    </ligand>
</feature>